<keyword evidence="12" id="KW-1185">Reference proteome</keyword>
<proteinExistence type="inferred from homology"/>
<feature type="transmembrane region" description="Helical" evidence="9">
    <location>
        <begin position="344"/>
        <end position="365"/>
    </location>
</feature>
<evidence type="ECO:0000259" key="10">
    <source>
        <dbReference type="Pfam" id="PF04389"/>
    </source>
</evidence>
<dbReference type="RefSeq" id="WP_258386363.1">
    <property type="nucleotide sequence ID" value="NZ_CP091430.1"/>
</dbReference>
<feature type="transmembrane region" description="Helical" evidence="9">
    <location>
        <begin position="449"/>
        <end position="468"/>
    </location>
</feature>
<comment type="function">
    <text evidence="1">May be involved in vacuolar sorting and osmoregulation.</text>
</comment>
<accession>A0ABY5S9X5</accession>
<dbReference type="PANTHER" id="PTHR12147">
    <property type="entry name" value="METALLOPEPTIDASE M28 FAMILY MEMBER"/>
    <property type="match status" value="1"/>
</dbReference>
<reference evidence="11" key="1">
    <citation type="submission" date="2022-01" db="EMBL/GenBank/DDBJ databases">
        <title>Paenibacillus spongiae sp. nov., isolated from marine sponge.</title>
        <authorList>
            <person name="Li Z."/>
            <person name="Zhang M."/>
        </authorList>
    </citation>
    <scope>NUCLEOTIDE SEQUENCE</scope>
    <source>
        <strain evidence="11">PHS-Z3</strain>
    </source>
</reference>
<keyword evidence="7" id="KW-0325">Glycoprotein</keyword>
<evidence type="ECO:0000313" key="11">
    <source>
        <dbReference type="EMBL" id="UVI30293.1"/>
    </source>
</evidence>
<comment type="subcellular location">
    <subcellularLocation>
        <location evidence="2">Vacuole membrane</location>
        <topology evidence="2">Multi-pass membrane protein</topology>
    </subcellularLocation>
</comment>
<dbReference type="EMBL" id="CP091430">
    <property type="protein sequence ID" value="UVI30293.1"/>
    <property type="molecule type" value="Genomic_DNA"/>
</dbReference>
<protein>
    <recommendedName>
        <fullName evidence="4">Vacuolar membrane protease</fullName>
    </recommendedName>
    <alternativeName>
        <fullName evidence="8">FXNA-related family protease 1</fullName>
    </alternativeName>
</protein>
<dbReference type="InterPro" id="IPR007484">
    <property type="entry name" value="Peptidase_M28"/>
</dbReference>
<evidence type="ECO:0000256" key="9">
    <source>
        <dbReference type="SAM" id="Phobius"/>
    </source>
</evidence>
<comment type="similarity">
    <text evidence="3">Belongs to the peptidase M28 family.</text>
</comment>
<sequence length="555" mass="61414">MNSHYPISSYTSRPAAGSAAARWLKRISILVLLFGAMLIGLLQIRAPQPAGPDAPPDAFSADRAMEKLSVIAKEPHPVDSPAHDQVRDYLLAELEALGLKPEVQQAQGESVWEPGKTLTLENIVARIPGTDNSKALMIAAHYDSVPEGPGAADDGAAIAAMLETARALQVSGPLKNDVLLVMTDGEEMGLLGAKAFMKEHPWAKDVGLVLNFEARGNKGPSFMFETSEQNGWLIEEFMKAAPQPVAYSLVYNVYKLMPNDTDLTEFRAGGLPGLNFAFGMGLNAYHKEIDTPNNLDRSSLQHHGEYMLSLTRHFGQLDLTDVKQGDRVYFNVFGWKMVSYPESWALGFMLLGLLLFAVTVWHGWYQRRLSLKGLIGGFFVALLSLAVVFGVVTLIWSILQANVSHPYYVSIMKDLSVGTYYLIGLLLVMVLVAFLLIRTFSRYVRTENLWIGTLLLWVFLSAATTFYLPGGSYLFTWPLLFSLIGLNLSYMMREGAWAWPSALFAMPGILLFTPILYLVFVMMTLDMAGPLITVAALACTLIYPLFCRMPRRGMM</sequence>
<dbReference type="PANTHER" id="PTHR12147:SF58">
    <property type="entry name" value="VACUOLAR MEMBRANE PROTEASE"/>
    <property type="match status" value="1"/>
</dbReference>
<evidence type="ECO:0000256" key="8">
    <source>
        <dbReference type="ARBA" id="ARBA00031512"/>
    </source>
</evidence>
<dbReference type="Proteomes" id="UP001057877">
    <property type="component" value="Chromosome"/>
</dbReference>
<feature type="transmembrane region" description="Helical" evidence="9">
    <location>
        <begin position="419"/>
        <end position="437"/>
    </location>
</feature>
<feature type="transmembrane region" description="Helical" evidence="9">
    <location>
        <begin position="377"/>
        <end position="399"/>
    </location>
</feature>
<organism evidence="11 12">
    <name type="scientific">Paenibacillus spongiae</name>
    <dbReference type="NCBI Taxonomy" id="2909671"/>
    <lineage>
        <taxon>Bacteria</taxon>
        <taxon>Bacillati</taxon>
        <taxon>Bacillota</taxon>
        <taxon>Bacilli</taxon>
        <taxon>Bacillales</taxon>
        <taxon>Paenibacillaceae</taxon>
        <taxon>Paenibacillus</taxon>
    </lineage>
</organism>
<keyword evidence="5" id="KW-0926">Vacuole</keyword>
<dbReference type="SUPFAM" id="SSF53187">
    <property type="entry name" value="Zn-dependent exopeptidases"/>
    <property type="match status" value="1"/>
</dbReference>
<keyword evidence="9" id="KW-0812">Transmembrane</keyword>
<evidence type="ECO:0000256" key="6">
    <source>
        <dbReference type="ARBA" id="ARBA00022989"/>
    </source>
</evidence>
<feature type="transmembrane region" description="Helical" evidence="9">
    <location>
        <begin position="27"/>
        <end position="46"/>
    </location>
</feature>
<feature type="transmembrane region" description="Helical" evidence="9">
    <location>
        <begin position="527"/>
        <end position="546"/>
    </location>
</feature>
<dbReference type="Gene3D" id="3.40.630.10">
    <property type="entry name" value="Zn peptidases"/>
    <property type="match status" value="1"/>
</dbReference>
<evidence type="ECO:0000256" key="1">
    <source>
        <dbReference type="ARBA" id="ARBA00003273"/>
    </source>
</evidence>
<evidence type="ECO:0000256" key="4">
    <source>
        <dbReference type="ARBA" id="ARBA00017435"/>
    </source>
</evidence>
<evidence type="ECO:0000256" key="7">
    <source>
        <dbReference type="ARBA" id="ARBA00023180"/>
    </source>
</evidence>
<evidence type="ECO:0000256" key="2">
    <source>
        <dbReference type="ARBA" id="ARBA00004128"/>
    </source>
</evidence>
<feature type="transmembrane region" description="Helical" evidence="9">
    <location>
        <begin position="474"/>
        <end position="490"/>
    </location>
</feature>
<dbReference type="Pfam" id="PF04389">
    <property type="entry name" value="Peptidase_M28"/>
    <property type="match status" value="1"/>
</dbReference>
<keyword evidence="6 9" id="KW-1133">Transmembrane helix</keyword>
<feature type="domain" description="Peptidase M28" evidence="10">
    <location>
        <begin position="122"/>
        <end position="310"/>
    </location>
</feature>
<gene>
    <name evidence="11" type="ORF">L1F29_33850</name>
</gene>
<keyword evidence="9" id="KW-0472">Membrane</keyword>
<evidence type="ECO:0000313" key="12">
    <source>
        <dbReference type="Proteomes" id="UP001057877"/>
    </source>
</evidence>
<dbReference type="InterPro" id="IPR045175">
    <property type="entry name" value="M28_fam"/>
</dbReference>
<name>A0ABY5S9X5_9BACL</name>
<feature type="transmembrane region" description="Helical" evidence="9">
    <location>
        <begin position="502"/>
        <end position="521"/>
    </location>
</feature>
<evidence type="ECO:0000256" key="5">
    <source>
        <dbReference type="ARBA" id="ARBA00022554"/>
    </source>
</evidence>
<evidence type="ECO:0000256" key="3">
    <source>
        <dbReference type="ARBA" id="ARBA00010918"/>
    </source>
</evidence>